<dbReference type="Pfam" id="PF04145">
    <property type="entry name" value="Ctr"/>
    <property type="match status" value="1"/>
</dbReference>
<evidence type="ECO:0000256" key="1">
    <source>
        <dbReference type="ARBA" id="ARBA00004141"/>
    </source>
</evidence>
<gene>
    <name evidence="8" type="primary">BQ5605_C007g04612</name>
    <name evidence="8" type="ORF">BQ5605_C007G04612</name>
</gene>
<keyword evidence="4 5" id="KW-0472">Membrane</keyword>
<evidence type="ECO:0000256" key="4">
    <source>
        <dbReference type="ARBA" id="ARBA00023136"/>
    </source>
</evidence>
<feature type="transmembrane region" description="Helical" evidence="5">
    <location>
        <begin position="222"/>
        <end position="249"/>
    </location>
</feature>
<reference evidence="8 9" key="1">
    <citation type="submission" date="2016-11" db="EMBL/GenBank/DDBJ databases">
        <authorList>
            <person name="Jaros S."/>
            <person name="Januszkiewicz K."/>
            <person name="Wedrychowicz H."/>
        </authorList>
    </citation>
    <scope>NUCLEOTIDE SEQUENCE [LARGE SCALE GENOMIC DNA]</scope>
</reference>
<accession>A0A2X0P9W0</accession>
<comment type="similarity">
    <text evidence="5">Belongs to the copper transporter (Ctr) (TC 1.A.56) family. SLC31A subfamily.</text>
</comment>
<comment type="subcellular location">
    <subcellularLocation>
        <location evidence="1 5">Membrane</location>
        <topology evidence="1 5">Multi-pass membrane protein</topology>
    </subcellularLocation>
</comment>
<keyword evidence="9" id="KW-1185">Reference proteome</keyword>
<keyword evidence="2 5" id="KW-0812">Transmembrane</keyword>
<dbReference type="STRING" id="796604.A0A2X0P9W0"/>
<proteinExistence type="inferred from homology"/>
<evidence type="ECO:0000313" key="8">
    <source>
        <dbReference type="EMBL" id="SGY61851.1"/>
    </source>
</evidence>
<evidence type="ECO:0000256" key="2">
    <source>
        <dbReference type="ARBA" id="ARBA00022692"/>
    </source>
</evidence>
<feature type="chain" id="PRO_5016066209" description="Copper transport protein" evidence="7">
    <location>
        <begin position="34"/>
        <end position="270"/>
    </location>
</feature>
<dbReference type="GO" id="GO:0005375">
    <property type="term" value="F:copper ion transmembrane transporter activity"/>
    <property type="evidence" value="ECO:0007669"/>
    <property type="project" value="UniProtKB-UniRule"/>
</dbReference>
<keyword evidence="7" id="KW-0732">Signal</keyword>
<feature type="region of interest" description="Disordered" evidence="6">
    <location>
        <begin position="140"/>
        <end position="159"/>
    </location>
</feature>
<evidence type="ECO:0000256" key="5">
    <source>
        <dbReference type="RuleBase" id="RU367022"/>
    </source>
</evidence>
<evidence type="ECO:0000256" key="6">
    <source>
        <dbReference type="SAM" id="MobiDB-lite"/>
    </source>
</evidence>
<keyword evidence="3 5" id="KW-1133">Transmembrane helix</keyword>
<feature type="compositionally biased region" description="Basic and acidic residues" evidence="6">
    <location>
        <begin position="144"/>
        <end position="155"/>
    </location>
</feature>
<dbReference type="GO" id="GO:0005886">
    <property type="term" value="C:plasma membrane"/>
    <property type="evidence" value="ECO:0007669"/>
    <property type="project" value="TreeGrafter"/>
</dbReference>
<organism evidence="8 9">
    <name type="scientific">Microbotryum silenes-dioicae</name>
    <dbReference type="NCBI Taxonomy" id="796604"/>
    <lineage>
        <taxon>Eukaryota</taxon>
        <taxon>Fungi</taxon>
        <taxon>Dikarya</taxon>
        <taxon>Basidiomycota</taxon>
        <taxon>Pucciniomycotina</taxon>
        <taxon>Microbotryomycetes</taxon>
        <taxon>Microbotryales</taxon>
        <taxon>Microbotryaceae</taxon>
        <taxon>Microbotryum</taxon>
    </lineage>
</organism>
<sequence length="270" mass="29319">MFPARTHPTAPSTSTIALSRLVLAAIGPTLALAHGSDMQMDMNMSNSSTATMGTSFSTTNFSLLNSIGSSQLWFDGWIPTSSASTARACIGLALLAILSRFLAAVRTSCEANWTQSILRQRMAQHQPLVDATLLNTVPTMPSGRSDRGAASDPSDKAQASNRSELGDLLHKFHSSPAPFTPSIDLPRTVIFTVSYRDYALYVTSPRTGIEFLVFRTTQLQAFIGYLLMLAIMTYSAWFFISILSGLALGELLFGRFINRHGHSSDLGLHH</sequence>
<keyword evidence="5" id="KW-0406">Ion transport</keyword>
<evidence type="ECO:0000313" key="9">
    <source>
        <dbReference type="Proteomes" id="UP000249464"/>
    </source>
</evidence>
<dbReference type="PANTHER" id="PTHR12483">
    <property type="entry name" value="SOLUTE CARRIER FAMILY 31 COPPER TRANSPORTERS"/>
    <property type="match status" value="1"/>
</dbReference>
<dbReference type="PANTHER" id="PTHR12483:SF27">
    <property type="entry name" value="COPPER TRANSPORT PROTEIN CTR1"/>
    <property type="match status" value="1"/>
</dbReference>
<keyword evidence="5" id="KW-0186">Copper</keyword>
<protein>
    <recommendedName>
        <fullName evidence="5">Copper transport protein</fullName>
    </recommendedName>
</protein>
<evidence type="ECO:0000256" key="7">
    <source>
        <dbReference type="SAM" id="SignalP"/>
    </source>
</evidence>
<dbReference type="EMBL" id="FQNC01000045">
    <property type="protein sequence ID" value="SGY61851.1"/>
    <property type="molecule type" value="Genomic_DNA"/>
</dbReference>
<evidence type="ECO:0000256" key="3">
    <source>
        <dbReference type="ARBA" id="ARBA00022989"/>
    </source>
</evidence>
<dbReference type="AlphaFoldDB" id="A0A2X0P9W0"/>
<dbReference type="Proteomes" id="UP000249464">
    <property type="component" value="Unassembled WGS sequence"/>
</dbReference>
<dbReference type="InterPro" id="IPR007274">
    <property type="entry name" value="Cop_transporter"/>
</dbReference>
<name>A0A2X0P9W0_9BASI</name>
<keyword evidence="5" id="KW-0187">Copper transport</keyword>
<feature type="signal peptide" evidence="7">
    <location>
        <begin position="1"/>
        <end position="33"/>
    </location>
</feature>
<keyword evidence="5" id="KW-0813">Transport</keyword>